<dbReference type="EMBL" id="GBRH01189370">
    <property type="protein sequence ID" value="JAE08526.1"/>
    <property type="molecule type" value="Transcribed_RNA"/>
</dbReference>
<organism evidence="1">
    <name type="scientific">Arundo donax</name>
    <name type="common">Giant reed</name>
    <name type="synonym">Donax arundinaceus</name>
    <dbReference type="NCBI Taxonomy" id="35708"/>
    <lineage>
        <taxon>Eukaryota</taxon>
        <taxon>Viridiplantae</taxon>
        <taxon>Streptophyta</taxon>
        <taxon>Embryophyta</taxon>
        <taxon>Tracheophyta</taxon>
        <taxon>Spermatophyta</taxon>
        <taxon>Magnoliopsida</taxon>
        <taxon>Liliopsida</taxon>
        <taxon>Poales</taxon>
        <taxon>Poaceae</taxon>
        <taxon>PACMAD clade</taxon>
        <taxon>Arundinoideae</taxon>
        <taxon>Arundineae</taxon>
        <taxon>Arundo</taxon>
    </lineage>
</organism>
<evidence type="ECO:0000313" key="1">
    <source>
        <dbReference type="EMBL" id="JAE08526.1"/>
    </source>
</evidence>
<dbReference type="AlphaFoldDB" id="A0A0A9FEG8"/>
<sequence length="71" mass="7881">MVRTFLVFMIHWELVCVGCVLCILHSYLFAAQVCWCIQIILHPPLSRSSSAARPLVGVTTALYIVTGCLKS</sequence>
<proteinExistence type="predicted"/>
<reference evidence="1" key="1">
    <citation type="submission" date="2014-09" db="EMBL/GenBank/DDBJ databases">
        <authorList>
            <person name="Magalhaes I.L.F."/>
            <person name="Oliveira U."/>
            <person name="Santos F.R."/>
            <person name="Vidigal T.H.D.A."/>
            <person name="Brescovit A.D."/>
            <person name="Santos A.J."/>
        </authorList>
    </citation>
    <scope>NUCLEOTIDE SEQUENCE</scope>
    <source>
        <tissue evidence="1">Shoot tissue taken approximately 20 cm above the soil surface</tissue>
    </source>
</reference>
<reference evidence="1" key="2">
    <citation type="journal article" date="2015" name="Data Brief">
        <title>Shoot transcriptome of the giant reed, Arundo donax.</title>
        <authorList>
            <person name="Barrero R.A."/>
            <person name="Guerrero F.D."/>
            <person name="Moolhuijzen P."/>
            <person name="Goolsby J.A."/>
            <person name="Tidwell J."/>
            <person name="Bellgard S.E."/>
            <person name="Bellgard M.I."/>
        </authorList>
    </citation>
    <scope>NUCLEOTIDE SEQUENCE</scope>
    <source>
        <tissue evidence="1">Shoot tissue taken approximately 20 cm above the soil surface</tissue>
    </source>
</reference>
<accession>A0A0A9FEG8</accession>
<name>A0A0A9FEG8_ARUDO</name>
<protein>
    <submittedName>
        <fullName evidence="1">Uncharacterized protein</fullName>
    </submittedName>
</protein>